<name>A0A951QTU3_9CYAN</name>
<dbReference type="PANTHER" id="PTHR33877:SF1">
    <property type="entry name" value="TYPE IV METHYL-DIRECTED RESTRICTION ENZYME ECOKMCRA"/>
    <property type="match status" value="1"/>
</dbReference>
<reference evidence="2" key="2">
    <citation type="journal article" date="2022" name="Microbiol. Resour. Announc.">
        <title>Metagenome Sequencing to Explore Phylogenomics of Terrestrial Cyanobacteria.</title>
        <authorList>
            <person name="Ward R.D."/>
            <person name="Stajich J.E."/>
            <person name="Johansen J.R."/>
            <person name="Huntemann M."/>
            <person name="Clum A."/>
            <person name="Foster B."/>
            <person name="Foster B."/>
            <person name="Roux S."/>
            <person name="Palaniappan K."/>
            <person name="Varghese N."/>
            <person name="Mukherjee S."/>
            <person name="Reddy T.B.K."/>
            <person name="Daum C."/>
            <person name="Copeland A."/>
            <person name="Chen I.A."/>
            <person name="Ivanova N.N."/>
            <person name="Kyrpides N.C."/>
            <person name="Shapiro N."/>
            <person name="Eloe-Fadrosh E.A."/>
            <person name="Pietrasiak N."/>
        </authorList>
    </citation>
    <scope>NUCLEOTIDE SEQUENCE</scope>
    <source>
        <strain evidence="2">GSE-NOS-MK-12-04C</strain>
    </source>
</reference>
<accession>A0A951QTU3</accession>
<dbReference type="Gene3D" id="1.10.30.50">
    <property type="match status" value="1"/>
</dbReference>
<dbReference type="CDD" id="cd00085">
    <property type="entry name" value="HNHc"/>
    <property type="match status" value="1"/>
</dbReference>
<feature type="domain" description="HNH nuclease" evidence="1">
    <location>
        <begin position="9"/>
        <end position="64"/>
    </location>
</feature>
<dbReference type="SMART" id="SM00507">
    <property type="entry name" value="HNHc"/>
    <property type="match status" value="1"/>
</dbReference>
<evidence type="ECO:0000259" key="1">
    <source>
        <dbReference type="SMART" id="SM00507"/>
    </source>
</evidence>
<dbReference type="Pfam" id="PF01844">
    <property type="entry name" value="HNH"/>
    <property type="match status" value="1"/>
</dbReference>
<dbReference type="Proteomes" id="UP000729701">
    <property type="component" value="Unassembled WGS sequence"/>
</dbReference>
<keyword evidence="2" id="KW-0378">Hydrolase</keyword>
<proteinExistence type="predicted"/>
<dbReference type="EMBL" id="JAHHGZ010000036">
    <property type="protein sequence ID" value="MBW4670912.1"/>
    <property type="molecule type" value="Genomic_DNA"/>
</dbReference>
<protein>
    <submittedName>
        <fullName evidence="2">HNH endonuclease</fullName>
    </submittedName>
</protein>
<evidence type="ECO:0000313" key="2">
    <source>
        <dbReference type="EMBL" id="MBW4670912.1"/>
    </source>
</evidence>
<dbReference type="GO" id="GO:0004519">
    <property type="term" value="F:endonuclease activity"/>
    <property type="evidence" value="ECO:0007669"/>
    <property type="project" value="UniProtKB-KW"/>
</dbReference>
<keyword evidence="2" id="KW-0540">Nuclease</keyword>
<comment type="caution">
    <text evidence="2">The sequence shown here is derived from an EMBL/GenBank/DDBJ whole genome shotgun (WGS) entry which is preliminary data.</text>
</comment>
<keyword evidence="2" id="KW-0255">Endonuclease</keyword>
<dbReference type="GO" id="GO:0003676">
    <property type="term" value="F:nucleic acid binding"/>
    <property type="evidence" value="ECO:0007669"/>
    <property type="project" value="InterPro"/>
</dbReference>
<dbReference type="InterPro" id="IPR002711">
    <property type="entry name" value="HNH"/>
</dbReference>
<dbReference type="AlphaFoldDB" id="A0A951QTU3"/>
<sequence length="141" mass="16079">MSKSYIASALRKLVYERANSCCEYCFFPEIVTLTSHEIDHIIAEKHGGLTLAENLALSCVLCNKYKGTDLASIDTETRKIAPLYHPRQDNWNKHFRLDGAEFVPLTAIGRVTVRLLQLNRKDRIEERELLINAGMFSLPNL</sequence>
<evidence type="ECO:0000313" key="3">
    <source>
        <dbReference type="Proteomes" id="UP000729701"/>
    </source>
</evidence>
<dbReference type="InterPro" id="IPR052892">
    <property type="entry name" value="NA-targeting_endonuclease"/>
</dbReference>
<organism evidence="2 3">
    <name type="scientific">Cyanomargarita calcarea GSE-NOS-MK-12-04C</name>
    <dbReference type="NCBI Taxonomy" id="2839659"/>
    <lineage>
        <taxon>Bacteria</taxon>
        <taxon>Bacillati</taxon>
        <taxon>Cyanobacteriota</taxon>
        <taxon>Cyanophyceae</taxon>
        <taxon>Nostocales</taxon>
        <taxon>Cyanomargaritaceae</taxon>
        <taxon>Cyanomargarita</taxon>
    </lineage>
</organism>
<reference evidence="2" key="1">
    <citation type="submission" date="2021-05" db="EMBL/GenBank/DDBJ databases">
        <authorList>
            <person name="Pietrasiak N."/>
            <person name="Ward R."/>
            <person name="Stajich J.E."/>
            <person name="Kurbessoian T."/>
        </authorList>
    </citation>
    <scope>NUCLEOTIDE SEQUENCE</scope>
    <source>
        <strain evidence="2">GSE-NOS-MK-12-04C</strain>
    </source>
</reference>
<dbReference type="GO" id="GO:0008270">
    <property type="term" value="F:zinc ion binding"/>
    <property type="evidence" value="ECO:0007669"/>
    <property type="project" value="InterPro"/>
</dbReference>
<gene>
    <name evidence="2" type="ORF">KME60_26680</name>
</gene>
<dbReference type="PANTHER" id="PTHR33877">
    <property type="entry name" value="SLL1193 PROTEIN"/>
    <property type="match status" value="1"/>
</dbReference>
<dbReference type="InterPro" id="IPR003615">
    <property type="entry name" value="HNH_nuc"/>
</dbReference>